<sequence length="619" mass="68933">MINEAICQTDNVELDRAQCEQLRVKEVEHYMAVVQQNDSSLTALSTLLASLCKVPFSGVSLVDSNHIWIKAHHGIEASSLPREGAFCAKAIDCNQELFAVPNTLVDSDFKTNPLVQDAPNIRFYAAAPFYGKQGFAIGTLWIMDTKPVELTEDMKTILKSMSAYVAQFLGDIYNCEVTQLPNRTSFIRRLQGLMNQKSEKVSVGSIHVQRLRHVTNIYGADFRDELLEIISKRIIDWNNSRWLLAHFGRGNFFFACFGKDSRADVSNLLSILSVPITLSGITISTTVNIGVASAYSNEANAAALTDMAELASTKKKRSGVANVHFQDGLTPNQQMAMDIRASLHQDESDNYLTPYYQPQIDMSSGEIVGFEALLRWHNSHFQNTAVWQVLKLVEDMGMTPVLDILMFRKVCEDIANWKSQGLKVPRISTNISRTTLLTEHLEREMAEILQRTGITAEEIELEITEDGLPLDDKMLSNHISSLRHLGFNIAIDDFGTGTSNIGTIANIDCHLLKVDRQFVHGVSLNEHVAALLRLIKGTADSMNLPLLVEGVESQDDLDWLSDMGIDLIQGWYFAKAMPARLIPDTLTQMAQGNPGTSRNGKAEHLRCVLAKICRGEMLN</sequence>
<comment type="caution">
    <text evidence="3">The sequence shown here is derived from an EMBL/GenBank/DDBJ whole genome shotgun (WGS) entry which is preliminary data.</text>
</comment>
<evidence type="ECO:0000313" key="3">
    <source>
        <dbReference type="EMBL" id="MCL2914515.1"/>
    </source>
</evidence>
<dbReference type="InterPro" id="IPR029787">
    <property type="entry name" value="Nucleotide_cyclase"/>
</dbReference>
<dbReference type="Pfam" id="PF00990">
    <property type="entry name" value="GGDEF"/>
    <property type="match status" value="1"/>
</dbReference>
<dbReference type="Gene3D" id="3.30.450.40">
    <property type="match status" value="1"/>
</dbReference>
<protein>
    <submittedName>
        <fullName evidence="3">Sensor domain-containing phosphodiesterase</fullName>
    </submittedName>
</protein>
<dbReference type="PANTHER" id="PTHR33121">
    <property type="entry name" value="CYCLIC DI-GMP PHOSPHODIESTERASE PDEF"/>
    <property type="match status" value="1"/>
</dbReference>
<evidence type="ECO:0000313" key="4">
    <source>
        <dbReference type="Proteomes" id="UP001202831"/>
    </source>
</evidence>
<dbReference type="InterPro" id="IPR000160">
    <property type="entry name" value="GGDEF_dom"/>
</dbReference>
<gene>
    <name evidence="3" type="ORF">L2725_12135</name>
</gene>
<dbReference type="SMART" id="SM00267">
    <property type="entry name" value="GGDEF"/>
    <property type="match status" value="1"/>
</dbReference>
<accession>A0ABT0N8T9</accession>
<dbReference type="Gene3D" id="3.30.70.270">
    <property type="match status" value="1"/>
</dbReference>
<dbReference type="InterPro" id="IPR029016">
    <property type="entry name" value="GAF-like_dom_sf"/>
</dbReference>
<dbReference type="EMBL" id="JAKIKT010000004">
    <property type="protein sequence ID" value="MCL2914515.1"/>
    <property type="molecule type" value="Genomic_DNA"/>
</dbReference>
<dbReference type="PROSITE" id="PS50883">
    <property type="entry name" value="EAL"/>
    <property type="match status" value="1"/>
</dbReference>
<proteinExistence type="predicted"/>
<feature type="domain" description="GGDEF" evidence="2">
    <location>
        <begin position="199"/>
        <end position="328"/>
    </location>
</feature>
<keyword evidence="4" id="KW-1185">Reference proteome</keyword>
<organism evidence="3 4">
    <name type="scientific">Shewanella corallii</name>
    <dbReference type="NCBI Taxonomy" id="560080"/>
    <lineage>
        <taxon>Bacteria</taxon>
        <taxon>Pseudomonadati</taxon>
        <taxon>Pseudomonadota</taxon>
        <taxon>Gammaproteobacteria</taxon>
        <taxon>Alteromonadales</taxon>
        <taxon>Shewanellaceae</taxon>
        <taxon>Shewanella</taxon>
    </lineage>
</organism>
<dbReference type="InterPro" id="IPR035919">
    <property type="entry name" value="EAL_sf"/>
</dbReference>
<feature type="domain" description="EAL" evidence="1">
    <location>
        <begin position="332"/>
        <end position="590"/>
    </location>
</feature>
<dbReference type="SMART" id="SM00052">
    <property type="entry name" value="EAL"/>
    <property type="match status" value="1"/>
</dbReference>
<dbReference type="InterPro" id="IPR050706">
    <property type="entry name" value="Cyclic-di-GMP_PDE-like"/>
</dbReference>
<dbReference type="CDD" id="cd01948">
    <property type="entry name" value="EAL"/>
    <property type="match status" value="1"/>
</dbReference>
<dbReference type="SUPFAM" id="SSF55073">
    <property type="entry name" value="Nucleotide cyclase"/>
    <property type="match status" value="1"/>
</dbReference>
<dbReference type="InterPro" id="IPR001633">
    <property type="entry name" value="EAL_dom"/>
</dbReference>
<dbReference type="SUPFAM" id="SSF141868">
    <property type="entry name" value="EAL domain-like"/>
    <property type="match status" value="1"/>
</dbReference>
<dbReference type="PROSITE" id="PS50887">
    <property type="entry name" value="GGDEF"/>
    <property type="match status" value="1"/>
</dbReference>
<dbReference type="Proteomes" id="UP001202831">
    <property type="component" value="Unassembled WGS sequence"/>
</dbReference>
<dbReference type="PANTHER" id="PTHR33121:SF70">
    <property type="entry name" value="SIGNALING PROTEIN YKOW"/>
    <property type="match status" value="1"/>
</dbReference>
<dbReference type="Pfam" id="PF00563">
    <property type="entry name" value="EAL"/>
    <property type="match status" value="1"/>
</dbReference>
<dbReference type="RefSeq" id="WP_249249196.1">
    <property type="nucleotide sequence ID" value="NZ_JAKIKT010000004.1"/>
</dbReference>
<evidence type="ECO:0000259" key="1">
    <source>
        <dbReference type="PROSITE" id="PS50883"/>
    </source>
</evidence>
<dbReference type="Gene3D" id="3.20.20.450">
    <property type="entry name" value="EAL domain"/>
    <property type="match status" value="1"/>
</dbReference>
<dbReference type="SUPFAM" id="SSF55781">
    <property type="entry name" value="GAF domain-like"/>
    <property type="match status" value="1"/>
</dbReference>
<evidence type="ECO:0000259" key="2">
    <source>
        <dbReference type="PROSITE" id="PS50887"/>
    </source>
</evidence>
<name>A0ABT0N8T9_9GAMM</name>
<reference evidence="3 4" key="1">
    <citation type="submission" date="2022-01" db="EMBL/GenBank/DDBJ databases">
        <title>Whole genome-based taxonomy of the Shewanellaceae.</title>
        <authorList>
            <person name="Martin-Rodriguez A.J."/>
        </authorList>
    </citation>
    <scope>NUCLEOTIDE SEQUENCE [LARGE SCALE GENOMIC DNA]</scope>
    <source>
        <strain evidence="3 4">DSM 21332</strain>
    </source>
</reference>
<dbReference type="InterPro" id="IPR043128">
    <property type="entry name" value="Rev_trsase/Diguanyl_cyclase"/>
</dbReference>